<dbReference type="GO" id="GO:0002183">
    <property type="term" value="P:cytoplasmic translational initiation"/>
    <property type="evidence" value="ECO:0007669"/>
    <property type="project" value="TreeGrafter"/>
</dbReference>
<keyword evidence="7" id="KW-1185">Reference proteome</keyword>
<evidence type="ECO:0000313" key="6">
    <source>
        <dbReference type="EMBL" id="CAJ0577681.1"/>
    </source>
</evidence>
<feature type="domain" description="PCI" evidence="5">
    <location>
        <begin position="478"/>
        <end position="641"/>
    </location>
</feature>
<dbReference type="PANTHER" id="PTHR15350">
    <property type="entry name" value="COP9 SIGNALOSOME COMPLEX SUBUNIT 7/DENDRITIC CELL PROTEIN GA17"/>
    <property type="match status" value="1"/>
</dbReference>
<evidence type="ECO:0000256" key="3">
    <source>
        <dbReference type="ARBA" id="ARBA00022540"/>
    </source>
</evidence>
<dbReference type="InterPro" id="IPR045237">
    <property type="entry name" value="COPS7/eIF3m"/>
</dbReference>
<dbReference type="GO" id="GO:0003743">
    <property type="term" value="F:translation initiation factor activity"/>
    <property type="evidence" value="ECO:0007669"/>
    <property type="project" value="UniProtKB-KW"/>
</dbReference>
<dbReference type="InterPro" id="IPR036322">
    <property type="entry name" value="WD40_repeat_dom_sf"/>
</dbReference>
<protein>
    <recommendedName>
        <fullName evidence="5">PCI domain-containing protein</fullName>
    </recommendedName>
</protein>
<dbReference type="InterPro" id="IPR000717">
    <property type="entry name" value="PCI_dom"/>
</dbReference>
<dbReference type="SMART" id="SM00088">
    <property type="entry name" value="PINT"/>
    <property type="match status" value="1"/>
</dbReference>
<evidence type="ECO:0000256" key="1">
    <source>
        <dbReference type="ARBA" id="ARBA00008482"/>
    </source>
</evidence>
<gene>
    <name evidence="6" type="ORF">MSPICULIGERA_LOCUS15950</name>
</gene>
<keyword evidence="3" id="KW-0396">Initiation factor</keyword>
<dbReference type="GO" id="GO:0005852">
    <property type="term" value="C:eukaryotic translation initiation factor 3 complex"/>
    <property type="evidence" value="ECO:0007669"/>
    <property type="project" value="InterPro"/>
</dbReference>
<dbReference type="SUPFAM" id="SSF50978">
    <property type="entry name" value="WD40 repeat-like"/>
    <property type="match status" value="1"/>
</dbReference>
<dbReference type="PANTHER" id="PTHR15350:SF2">
    <property type="entry name" value="EUKARYOTIC TRANSLATION INITIATION FACTOR 3 SUBUNIT M"/>
    <property type="match status" value="1"/>
</dbReference>
<dbReference type="Pfam" id="PF01399">
    <property type="entry name" value="PCI"/>
    <property type="match status" value="1"/>
</dbReference>
<dbReference type="InterPro" id="IPR027528">
    <property type="entry name" value="eIF3m"/>
</dbReference>
<dbReference type="EMBL" id="CATQJA010002651">
    <property type="protein sequence ID" value="CAJ0577681.1"/>
    <property type="molecule type" value="Genomic_DNA"/>
</dbReference>
<dbReference type="Proteomes" id="UP001177023">
    <property type="component" value="Unassembled WGS sequence"/>
</dbReference>
<sequence length="682" mass="75305">MLKKARKFDDCDLGSVSIPSTWNRKERSYAEAGQNTDALKTEDDDLEVTGMVCGGFGRTALLVGSRDHDGFCVHDGKVVVRNRGTTIVHASGVCPSSASFSPQGLLAVGNSNGEIIIIKGEVVLLTAKIHQLAVTFVKWLSSTQMVSASMDGSLTISTLNGAELQIIRSKSLAITDLPAKHRKAGSSSKKVAIVAGSHLDDDVVVATETGGLFLINISSEDLPIRTIPTRPHALIDVRLMPDQGFLQWMEHFSMLYPSIPSQLRAKNTYELAEVTLKDDRRMDKEFYETMADTKALPVFAYLEDVCQLEELRTELNKLNANIDPKGPQDTSDNLLEVVKHAGLIGNLKSNTEVEVMLSSISSLIVCVPADRAFEVVSKFCEQLTPERFGGEGWRSPAGAAARVLSNLFHGFAKIGDIQQVVFERLVVICHRARLISDVDTDIAVIDGHMKNWGTNREGRQRILRALHAALLHDERADQAAKVMLELLGTYTAADAPAAHEDARECVRTAVVDPKSFSFDHLARLDAVHHLEKADPLMHEALNLFISGTLKDYQAFVKRNPTFVSEKLRVNEDILVKKMRLLTLMSIAEKNPVIKLSELSSELCLPDDEELEEFIIEAIQVNAIAGKVNEVERTFSVASYQHRTFGREQWQGMRARLHGLIASLRTSHQNIQTVNQEILQSSA</sequence>
<keyword evidence="2" id="KW-0963">Cytoplasm</keyword>
<name>A0AA36G3N7_9BILA</name>
<dbReference type="HAMAP" id="MF_03012">
    <property type="entry name" value="eIF3m"/>
    <property type="match status" value="1"/>
</dbReference>
<comment type="similarity">
    <text evidence="1">Belongs to the CSN7/EIF3M family. CSN7 subfamily.</text>
</comment>
<evidence type="ECO:0000313" key="7">
    <source>
        <dbReference type="Proteomes" id="UP001177023"/>
    </source>
</evidence>
<reference evidence="6" key="1">
    <citation type="submission" date="2023-06" db="EMBL/GenBank/DDBJ databases">
        <authorList>
            <person name="Delattre M."/>
        </authorList>
    </citation>
    <scope>NUCLEOTIDE SEQUENCE</scope>
    <source>
        <strain evidence="6">AF72</strain>
    </source>
</reference>
<organism evidence="6 7">
    <name type="scientific">Mesorhabditis spiculigera</name>
    <dbReference type="NCBI Taxonomy" id="96644"/>
    <lineage>
        <taxon>Eukaryota</taxon>
        <taxon>Metazoa</taxon>
        <taxon>Ecdysozoa</taxon>
        <taxon>Nematoda</taxon>
        <taxon>Chromadorea</taxon>
        <taxon>Rhabditida</taxon>
        <taxon>Rhabditina</taxon>
        <taxon>Rhabditomorpha</taxon>
        <taxon>Rhabditoidea</taxon>
        <taxon>Rhabditidae</taxon>
        <taxon>Mesorhabditinae</taxon>
        <taxon>Mesorhabditis</taxon>
    </lineage>
</organism>
<dbReference type="Gene3D" id="2.130.10.10">
    <property type="entry name" value="YVTN repeat-like/Quinoprotein amine dehydrogenase"/>
    <property type="match status" value="1"/>
</dbReference>
<feature type="non-terminal residue" evidence="6">
    <location>
        <position position="682"/>
    </location>
</feature>
<comment type="caution">
    <text evidence="6">The sequence shown here is derived from an EMBL/GenBank/DDBJ whole genome shotgun (WGS) entry which is preliminary data.</text>
</comment>
<evidence type="ECO:0000256" key="4">
    <source>
        <dbReference type="ARBA" id="ARBA00022917"/>
    </source>
</evidence>
<dbReference type="PROSITE" id="PS50250">
    <property type="entry name" value="PCI"/>
    <property type="match status" value="1"/>
</dbReference>
<evidence type="ECO:0000256" key="2">
    <source>
        <dbReference type="ARBA" id="ARBA00022490"/>
    </source>
</evidence>
<dbReference type="InterPro" id="IPR015943">
    <property type="entry name" value="WD40/YVTN_repeat-like_dom_sf"/>
</dbReference>
<keyword evidence="4" id="KW-0648">Protein biosynthesis</keyword>
<proteinExistence type="inferred from homology"/>
<accession>A0AA36G3N7</accession>
<evidence type="ECO:0000259" key="5">
    <source>
        <dbReference type="PROSITE" id="PS50250"/>
    </source>
</evidence>
<dbReference type="AlphaFoldDB" id="A0AA36G3N7"/>